<dbReference type="Pfam" id="PF03167">
    <property type="entry name" value="UDG"/>
    <property type="match status" value="1"/>
</dbReference>
<dbReference type="NCBIfam" id="TIGR00758">
    <property type="entry name" value="UDG_fam4"/>
    <property type="match status" value="1"/>
</dbReference>
<dbReference type="CDD" id="cd10030">
    <property type="entry name" value="UDG-F4_TTUDGA_SPO1dp_like"/>
    <property type="match status" value="1"/>
</dbReference>
<dbReference type="GO" id="GO:0051539">
    <property type="term" value="F:4 iron, 4 sulfur cluster binding"/>
    <property type="evidence" value="ECO:0007669"/>
    <property type="project" value="UniProtKB-KW"/>
</dbReference>
<evidence type="ECO:0000256" key="8">
    <source>
        <dbReference type="ARBA" id="ARBA00023014"/>
    </source>
</evidence>
<feature type="domain" description="Uracil-DNA glycosylase-like" evidence="10">
    <location>
        <begin position="53"/>
        <end position="213"/>
    </location>
</feature>
<evidence type="ECO:0000256" key="5">
    <source>
        <dbReference type="ARBA" id="ARBA00022763"/>
    </source>
</evidence>
<dbReference type="InterPro" id="IPR051536">
    <property type="entry name" value="UDG_Type-4/5"/>
</dbReference>
<dbReference type="KEGG" id="sva:SVA_2153"/>
<keyword evidence="5" id="KW-0227">DNA damage</keyword>
<keyword evidence="12" id="KW-1185">Reference proteome</keyword>
<evidence type="ECO:0000256" key="3">
    <source>
        <dbReference type="ARBA" id="ARBA00022485"/>
    </source>
</evidence>
<dbReference type="Gene3D" id="3.40.470.10">
    <property type="entry name" value="Uracil-DNA glycosylase-like domain"/>
    <property type="match status" value="1"/>
</dbReference>
<evidence type="ECO:0000256" key="9">
    <source>
        <dbReference type="ARBA" id="ARBA00023204"/>
    </source>
</evidence>
<evidence type="ECO:0000313" key="11">
    <source>
        <dbReference type="EMBL" id="BAU48703.1"/>
    </source>
</evidence>
<sequence>MKTRANAGGDSRASRPRSAAAFVPARLGLAALRRAAAGCTGCDLYRNATQTVFGEGARSAQLVLVGEQPGDREDREGHPFVGPAGRLLERALADAGIPRESVYITNAVKHFKWAARGKRRLHQRPREGEIDACNPWLVAEIAVVRPRVVVCLGSTAARAVFGRTVRIKDCRGRFLKAGIADCAFVTLHPSAILRVIDHDARHLEYARFVRDLAAVRERMADERH</sequence>
<dbReference type="InterPro" id="IPR005122">
    <property type="entry name" value="Uracil-DNA_glycosylase-like"/>
</dbReference>
<dbReference type="InterPro" id="IPR005273">
    <property type="entry name" value="Ura-DNA_glyco_family4"/>
</dbReference>
<keyword evidence="8" id="KW-0411">Iron-sulfur</keyword>
<evidence type="ECO:0000256" key="7">
    <source>
        <dbReference type="ARBA" id="ARBA00023004"/>
    </source>
</evidence>
<evidence type="ECO:0000256" key="2">
    <source>
        <dbReference type="ARBA" id="ARBA00019403"/>
    </source>
</evidence>
<dbReference type="PANTHER" id="PTHR33693:SF9">
    <property type="entry name" value="TYPE-4 URACIL-DNA GLYCOSYLASE"/>
    <property type="match status" value="1"/>
</dbReference>
<dbReference type="InterPro" id="IPR036895">
    <property type="entry name" value="Uracil-DNA_glycosylase-like_sf"/>
</dbReference>
<dbReference type="GO" id="GO:0006281">
    <property type="term" value="P:DNA repair"/>
    <property type="evidence" value="ECO:0007669"/>
    <property type="project" value="UniProtKB-KW"/>
</dbReference>
<organism evidence="11 12">
    <name type="scientific">Sulfurifustis variabilis</name>
    <dbReference type="NCBI Taxonomy" id="1675686"/>
    <lineage>
        <taxon>Bacteria</taxon>
        <taxon>Pseudomonadati</taxon>
        <taxon>Pseudomonadota</taxon>
        <taxon>Gammaproteobacteria</taxon>
        <taxon>Acidiferrobacterales</taxon>
        <taxon>Acidiferrobacteraceae</taxon>
        <taxon>Sulfurifustis</taxon>
    </lineage>
</organism>
<dbReference type="SUPFAM" id="SSF52141">
    <property type="entry name" value="Uracil-DNA glycosylase-like"/>
    <property type="match status" value="1"/>
</dbReference>
<accession>A0A1B4V587</accession>
<dbReference type="EMBL" id="AP014936">
    <property type="protein sequence ID" value="BAU48703.1"/>
    <property type="molecule type" value="Genomic_DNA"/>
</dbReference>
<dbReference type="OrthoDB" id="5290748at2"/>
<dbReference type="AlphaFoldDB" id="A0A1B4V587"/>
<dbReference type="PANTHER" id="PTHR33693">
    <property type="entry name" value="TYPE-5 URACIL-DNA GLYCOSYLASE"/>
    <property type="match status" value="1"/>
</dbReference>
<evidence type="ECO:0000256" key="1">
    <source>
        <dbReference type="ARBA" id="ARBA00006521"/>
    </source>
</evidence>
<dbReference type="GO" id="GO:0046872">
    <property type="term" value="F:metal ion binding"/>
    <property type="evidence" value="ECO:0007669"/>
    <property type="project" value="UniProtKB-KW"/>
</dbReference>
<keyword evidence="4" id="KW-0479">Metal-binding</keyword>
<keyword evidence="9" id="KW-0234">DNA repair</keyword>
<comment type="similarity">
    <text evidence="1">Belongs to the uracil-DNA glycosylase (UDG) superfamily. Type 4 (UDGa) family.</text>
</comment>
<dbReference type="SMART" id="SM00986">
    <property type="entry name" value="UDG"/>
    <property type="match status" value="1"/>
</dbReference>
<evidence type="ECO:0000256" key="6">
    <source>
        <dbReference type="ARBA" id="ARBA00022801"/>
    </source>
</evidence>
<reference evidence="11 12" key="1">
    <citation type="submission" date="2015-08" db="EMBL/GenBank/DDBJ databases">
        <title>Complete genome sequence of Sulfurifustis variabilis.</title>
        <authorList>
            <person name="Miura A."/>
            <person name="Kojima H."/>
            <person name="Fukui M."/>
        </authorList>
    </citation>
    <scope>NUCLEOTIDE SEQUENCE [LARGE SCALE GENOMIC DNA]</scope>
    <source>
        <strain evidence="12">skN76</strain>
    </source>
</reference>
<dbReference type="GO" id="GO:0097506">
    <property type="term" value="F:deaminated base DNA N-glycosylase activity"/>
    <property type="evidence" value="ECO:0007669"/>
    <property type="project" value="UniProtKB-ARBA"/>
</dbReference>
<dbReference type="NCBIfam" id="TIGR03914">
    <property type="entry name" value="UDG_fam_dom"/>
    <property type="match status" value="1"/>
</dbReference>
<gene>
    <name evidence="11" type="ORF">SVA_2153</name>
</gene>
<keyword evidence="6" id="KW-0378">Hydrolase</keyword>
<evidence type="ECO:0000313" key="12">
    <source>
        <dbReference type="Proteomes" id="UP000218899"/>
    </source>
</evidence>
<dbReference type="RefSeq" id="WP_096461187.1">
    <property type="nucleotide sequence ID" value="NZ_AP014936.1"/>
</dbReference>
<evidence type="ECO:0000259" key="10">
    <source>
        <dbReference type="SMART" id="SM00986"/>
    </source>
</evidence>
<protein>
    <recommendedName>
        <fullName evidence="2">Type-4 uracil-DNA glycosylase</fullName>
    </recommendedName>
</protein>
<dbReference type="Proteomes" id="UP000218899">
    <property type="component" value="Chromosome"/>
</dbReference>
<proteinExistence type="inferred from homology"/>
<dbReference type="SMART" id="SM00987">
    <property type="entry name" value="UreE_C"/>
    <property type="match status" value="1"/>
</dbReference>
<evidence type="ECO:0000256" key="4">
    <source>
        <dbReference type="ARBA" id="ARBA00022723"/>
    </source>
</evidence>
<name>A0A1B4V587_9GAMM</name>
<keyword evidence="7" id="KW-0408">Iron</keyword>
<keyword evidence="3" id="KW-0004">4Fe-4S</keyword>